<dbReference type="AlphaFoldDB" id="A0AAW1DJK6"/>
<dbReference type="Gene3D" id="3.30.160.60">
    <property type="entry name" value="Classic Zinc Finger"/>
    <property type="match status" value="1"/>
</dbReference>
<reference evidence="3 4" key="1">
    <citation type="submission" date="2022-12" db="EMBL/GenBank/DDBJ databases">
        <title>Chromosome-level genome assembly of true bugs.</title>
        <authorList>
            <person name="Ma L."/>
            <person name="Li H."/>
        </authorList>
    </citation>
    <scope>NUCLEOTIDE SEQUENCE [LARGE SCALE GENOMIC DNA]</scope>
    <source>
        <strain evidence="3">Lab_2022b</strain>
    </source>
</reference>
<dbReference type="GO" id="GO:0008270">
    <property type="term" value="F:zinc ion binding"/>
    <property type="evidence" value="ECO:0007669"/>
    <property type="project" value="UniProtKB-KW"/>
</dbReference>
<evidence type="ECO:0000259" key="2">
    <source>
        <dbReference type="PROSITE" id="PS50157"/>
    </source>
</evidence>
<dbReference type="PROSITE" id="PS50157">
    <property type="entry name" value="ZINC_FINGER_C2H2_2"/>
    <property type="match status" value="1"/>
</dbReference>
<evidence type="ECO:0000256" key="1">
    <source>
        <dbReference type="PROSITE-ProRule" id="PRU00042"/>
    </source>
</evidence>
<comment type="caution">
    <text evidence="3">The sequence shown here is derived from an EMBL/GenBank/DDBJ whole genome shotgun (WGS) entry which is preliminary data.</text>
</comment>
<proteinExistence type="predicted"/>
<dbReference type="EMBL" id="JAPXFL010000002">
    <property type="protein sequence ID" value="KAK9510359.1"/>
    <property type="molecule type" value="Genomic_DNA"/>
</dbReference>
<protein>
    <recommendedName>
        <fullName evidence="2">C2H2-type domain-containing protein</fullName>
    </recommendedName>
</protein>
<keyword evidence="1" id="KW-0863">Zinc-finger</keyword>
<keyword evidence="1" id="KW-0479">Metal-binding</keyword>
<dbReference type="Pfam" id="PF00096">
    <property type="entry name" value="zf-C2H2"/>
    <property type="match status" value="1"/>
</dbReference>
<keyword evidence="1" id="KW-0862">Zinc</keyword>
<dbReference type="InterPro" id="IPR013087">
    <property type="entry name" value="Znf_C2H2_type"/>
</dbReference>
<accession>A0AAW1DJK6</accession>
<dbReference type="SUPFAM" id="SSF57667">
    <property type="entry name" value="beta-beta-alpha zinc fingers"/>
    <property type="match status" value="1"/>
</dbReference>
<gene>
    <name evidence="3" type="ORF">O3M35_005162</name>
</gene>
<name>A0AAW1DJK6_9HEMI</name>
<dbReference type="PROSITE" id="PS00028">
    <property type="entry name" value="ZINC_FINGER_C2H2_1"/>
    <property type="match status" value="1"/>
</dbReference>
<evidence type="ECO:0000313" key="4">
    <source>
        <dbReference type="Proteomes" id="UP001461498"/>
    </source>
</evidence>
<organism evidence="3 4">
    <name type="scientific">Rhynocoris fuscipes</name>
    <dbReference type="NCBI Taxonomy" id="488301"/>
    <lineage>
        <taxon>Eukaryota</taxon>
        <taxon>Metazoa</taxon>
        <taxon>Ecdysozoa</taxon>
        <taxon>Arthropoda</taxon>
        <taxon>Hexapoda</taxon>
        <taxon>Insecta</taxon>
        <taxon>Pterygota</taxon>
        <taxon>Neoptera</taxon>
        <taxon>Paraneoptera</taxon>
        <taxon>Hemiptera</taxon>
        <taxon>Heteroptera</taxon>
        <taxon>Panheteroptera</taxon>
        <taxon>Cimicomorpha</taxon>
        <taxon>Reduviidae</taxon>
        <taxon>Harpactorinae</taxon>
        <taxon>Harpactorini</taxon>
        <taxon>Rhynocoris</taxon>
    </lineage>
</organism>
<dbReference type="SMART" id="SM00355">
    <property type="entry name" value="ZnF_C2H2"/>
    <property type="match status" value="2"/>
</dbReference>
<dbReference type="InterPro" id="IPR036236">
    <property type="entry name" value="Znf_C2H2_sf"/>
</dbReference>
<feature type="domain" description="C2H2-type" evidence="2">
    <location>
        <begin position="27"/>
        <end position="52"/>
    </location>
</feature>
<evidence type="ECO:0000313" key="3">
    <source>
        <dbReference type="EMBL" id="KAK9510359.1"/>
    </source>
</evidence>
<sequence>MCSQTFTNRATLLRHYAAKHQEPLFNFKCDKCSIFFKTKWSLSTHKSKYHRD</sequence>
<keyword evidence="4" id="KW-1185">Reference proteome</keyword>
<dbReference type="Proteomes" id="UP001461498">
    <property type="component" value="Unassembled WGS sequence"/>
</dbReference>